<protein>
    <recommendedName>
        <fullName evidence="1">AB hydrolase-1 domain-containing protein</fullName>
    </recommendedName>
</protein>
<keyword evidence="3" id="KW-1185">Reference proteome</keyword>
<feature type="domain" description="AB hydrolase-1" evidence="1">
    <location>
        <begin position="214"/>
        <end position="335"/>
    </location>
</feature>
<organism evidence="2 3">
    <name type="scientific">Trifolium subterraneum</name>
    <name type="common">Subterranean clover</name>
    <dbReference type="NCBI Taxonomy" id="3900"/>
    <lineage>
        <taxon>Eukaryota</taxon>
        <taxon>Viridiplantae</taxon>
        <taxon>Streptophyta</taxon>
        <taxon>Embryophyta</taxon>
        <taxon>Tracheophyta</taxon>
        <taxon>Spermatophyta</taxon>
        <taxon>Magnoliopsida</taxon>
        <taxon>eudicotyledons</taxon>
        <taxon>Gunneridae</taxon>
        <taxon>Pentapetalae</taxon>
        <taxon>rosids</taxon>
        <taxon>fabids</taxon>
        <taxon>Fabales</taxon>
        <taxon>Fabaceae</taxon>
        <taxon>Papilionoideae</taxon>
        <taxon>50 kb inversion clade</taxon>
        <taxon>NPAAA clade</taxon>
        <taxon>Hologalegina</taxon>
        <taxon>IRL clade</taxon>
        <taxon>Trifolieae</taxon>
        <taxon>Trifolium</taxon>
    </lineage>
</organism>
<dbReference type="EMBL" id="DF973170">
    <property type="protein sequence ID" value="GAU17410.1"/>
    <property type="molecule type" value="Genomic_DNA"/>
</dbReference>
<dbReference type="OrthoDB" id="1654854at2759"/>
<dbReference type="InterPro" id="IPR000073">
    <property type="entry name" value="AB_hydrolase_1"/>
</dbReference>
<proteinExistence type="predicted"/>
<dbReference type="SUPFAM" id="SSF53474">
    <property type="entry name" value="alpha/beta-Hydrolases"/>
    <property type="match status" value="1"/>
</dbReference>
<evidence type="ECO:0000259" key="1">
    <source>
        <dbReference type="Pfam" id="PF00561"/>
    </source>
</evidence>
<dbReference type="InterPro" id="IPR029058">
    <property type="entry name" value="AB_hydrolase_fold"/>
</dbReference>
<dbReference type="PANTHER" id="PTHR48462:SF1">
    <property type="entry name" value="PROTEIN, PUTATIVE-RELATED"/>
    <property type="match status" value="1"/>
</dbReference>
<dbReference type="Proteomes" id="UP000242715">
    <property type="component" value="Unassembled WGS sequence"/>
</dbReference>
<sequence length="345" mass="39091">MSPVEYRTILRYRLMIPLFPKDEVCPVCRKKCLDTFGEHAVHCRELPGFKYRHDLVRDVLFDIFRRAGISVKKEAPVNFLTDPQERRSTLRPADVVVYGWTALKAASSKMSKHEKACSDNQHVFIPFAFDTFGFLAPEAVNLLKRVQKVMHSNVVSPRSRNVVFQRLGFAIQKGLAAQLVVRLPLVHVQRHFKVTKCREMIKSELNMSQKQHKHFVMVHGACVGAWCWYKLKPQLESVGHKVTALDLAACGINTNKIEDVHTFDEYAKPLLEFLASLDPNEKVILVGHSLGGMSVALAMEKFPEKIAVGVFLTAFIPDTQHKPSYVLQQGWQQPADIVAAEDPYA</sequence>
<dbReference type="Gene3D" id="3.40.50.1820">
    <property type="entry name" value="alpha/beta hydrolase"/>
    <property type="match status" value="1"/>
</dbReference>
<gene>
    <name evidence="2" type="ORF">TSUD_232870</name>
</gene>
<dbReference type="PANTHER" id="PTHR48462">
    <property type="entry name" value="PROTEIN, PUTATIVE-RELATED"/>
    <property type="match status" value="1"/>
</dbReference>
<accession>A0A2Z6LJ47</accession>
<evidence type="ECO:0000313" key="2">
    <source>
        <dbReference type="EMBL" id="GAU17410.1"/>
    </source>
</evidence>
<evidence type="ECO:0000313" key="3">
    <source>
        <dbReference type="Proteomes" id="UP000242715"/>
    </source>
</evidence>
<reference evidence="3" key="1">
    <citation type="journal article" date="2017" name="Front. Plant Sci.">
        <title>Climate Clever Clovers: New Paradigm to Reduce the Environmental Footprint of Ruminants by Breeding Low Methanogenic Forages Utilizing Haplotype Variation.</title>
        <authorList>
            <person name="Kaur P."/>
            <person name="Appels R."/>
            <person name="Bayer P.E."/>
            <person name="Keeble-Gagnere G."/>
            <person name="Wang J."/>
            <person name="Hirakawa H."/>
            <person name="Shirasawa K."/>
            <person name="Vercoe P."/>
            <person name="Stefanova K."/>
            <person name="Durmic Z."/>
            <person name="Nichols P."/>
            <person name="Revell C."/>
            <person name="Isobe S.N."/>
            <person name="Edwards D."/>
            <person name="Erskine W."/>
        </authorList>
    </citation>
    <scope>NUCLEOTIDE SEQUENCE [LARGE SCALE GENOMIC DNA]</scope>
    <source>
        <strain evidence="3">cv. Daliak</strain>
    </source>
</reference>
<dbReference type="AlphaFoldDB" id="A0A2Z6LJ47"/>
<name>A0A2Z6LJ47_TRISU</name>
<dbReference type="Pfam" id="PF00561">
    <property type="entry name" value="Abhydrolase_1"/>
    <property type="match status" value="1"/>
</dbReference>